<dbReference type="eggNOG" id="ENOG502TFHE">
    <property type="taxonomic scope" value="Eukaryota"/>
</dbReference>
<feature type="non-terminal residue" evidence="1">
    <location>
        <position position="1"/>
    </location>
</feature>
<name>A0A260ZPB7_CAERE</name>
<dbReference type="STRING" id="31234.E3MAM1"/>
<dbReference type="OMA" id="KFCPAYE"/>
<accession>A0A260ZPB7</accession>
<protein>
    <submittedName>
        <fullName evidence="1">Uncharacterized protein</fullName>
    </submittedName>
</protein>
<dbReference type="GO" id="GO:0010468">
    <property type="term" value="P:regulation of gene expression"/>
    <property type="evidence" value="ECO:0007669"/>
    <property type="project" value="EnsemblMetazoa"/>
</dbReference>
<organism evidence="1 2">
    <name type="scientific">Caenorhabditis remanei</name>
    <name type="common">Caenorhabditis vulgaris</name>
    <dbReference type="NCBI Taxonomy" id="31234"/>
    <lineage>
        <taxon>Eukaryota</taxon>
        <taxon>Metazoa</taxon>
        <taxon>Ecdysozoa</taxon>
        <taxon>Nematoda</taxon>
        <taxon>Chromadorea</taxon>
        <taxon>Rhabditida</taxon>
        <taxon>Rhabditina</taxon>
        <taxon>Rhabditomorpha</taxon>
        <taxon>Rhabditoidea</taxon>
        <taxon>Rhabditidae</taxon>
        <taxon>Peloderinae</taxon>
        <taxon>Caenorhabditis</taxon>
    </lineage>
</organism>
<dbReference type="GO" id="GO:0006970">
    <property type="term" value="P:response to osmotic stress"/>
    <property type="evidence" value="ECO:0007669"/>
    <property type="project" value="EnsemblMetazoa"/>
</dbReference>
<dbReference type="InterPro" id="IPR053124">
    <property type="entry name" value="Notch_signaling_modulators"/>
</dbReference>
<proteinExistence type="predicted"/>
<dbReference type="GO" id="GO:0005112">
    <property type="term" value="F:Notch binding"/>
    <property type="evidence" value="ECO:0007669"/>
    <property type="project" value="EnsemblMetazoa"/>
</dbReference>
<keyword evidence="2" id="KW-1185">Reference proteome</keyword>
<dbReference type="GO" id="GO:0005615">
    <property type="term" value="C:extracellular space"/>
    <property type="evidence" value="ECO:0007669"/>
    <property type="project" value="EnsemblMetazoa"/>
</dbReference>
<sequence length="190" mass="20814">MNFTTVAAIAIVIVLAQANPVRLRREASDRYCIKHIEHYNKYCGDESGPIERALYGKVSKFCPAYEKHCAVGKAGLVELPDLGAPLVMPPILPRGNDFANLDLPIADERKPAHIHSSSSSRTAPQTTRLTAAIVATCTPECVATHCTDECKCAHTHPKVHQMCNPPSSASMAATCQRWYSKCTMFTPVQY</sequence>
<dbReference type="GO" id="GO:0045177">
    <property type="term" value="C:apical part of cell"/>
    <property type="evidence" value="ECO:0007669"/>
    <property type="project" value="EnsemblMetazoa"/>
</dbReference>
<dbReference type="Proteomes" id="UP000216624">
    <property type="component" value="Unassembled WGS sequence"/>
</dbReference>
<dbReference type="GO" id="GO:0040025">
    <property type="term" value="P:vulval development"/>
    <property type="evidence" value="ECO:0007669"/>
    <property type="project" value="EnsemblMetazoa"/>
</dbReference>
<dbReference type="GO" id="GO:0045747">
    <property type="term" value="P:positive regulation of Notch signaling pathway"/>
    <property type="evidence" value="ECO:0007669"/>
    <property type="project" value="EnsemblMetazoa"/>
</dbReference>
<gene>
    <name evidence="1" type="ORF">FL82_23258</name>
</gene>
<reference evidence="1" key="1">
    <citation type="submission" date="2017-08" db="EMBL/GenBank/DDBJ databases">
        <authorList>
            <person name="de Groot N.N."/>
        </authorList>
    </citation>
    <scope>NUCLEOTIDE SEQUENCE [LARGE SCALE GENOMIC DNA]</scope>
    <source>
        <strain evidence="1">PX439</strain>
    </source>
</reference>
<dbReference type="PANTHER" id="PTHR35015:SF1">
    <property type="entry name" value="NOTCH LIGAND OSM-11"/>
    <property type="match status" value="1"/>
</dbReference>
<evidence type="ECO:0000313" key="1">
    <source>
        <dbReference type="EMBL" id="OZF87571.1"/>
    </source>
</evidence>
<evidence type="ECO:0000313" key="2">
    <source>
        <dbReference type="Proteomes" id="UP000216624"/>
    </source>
</evidence>
<dbReference type="PANTHER" id="PTHR35015">
    <property type="entry name" value="PROTEIN CBR-OSM-7-RELATED"/>
    <property type="match status" value="1"/>
</dbReference>
<dbReference type="EMBL" id="NMWX01000068">
    <property type="protein sequence ID" value="OZF87571.1"/>
    <property type="molecule type" value="Genomic_DNA"/>
</dbReference>
<dbReference type="OrthoDB" id="5774669at2759"/>
<dbReference type="GO" id="GO:0001708">
    <property type="term" value="P:cell fate specification"/>
    <property type="evidence" value="ECO:0007669"/>
    <property type="project" value="EnsemblMetazoa"/>
</dbReference>
<comment type="caution">
    <text evidence="1">The sequence shown here is derived from an EMBL/GenBank/DDBJ whole genome shotgun (WGS) entry which is preliminary data.</text>
</comment>
<dbReference type="HOGENOM" id="CLU_1429188_0_0_1"/>
<dbReference type="KEGG" id="crq:GCK72_023421"/>
<dbReference type="CTD" id="9809366"/>